<dbReference type="SUPFAM" id="SSF109715">
    <property type="entry name" value="DEK C-terminal domain"/>
    <property type="match status" value="1"/>
</dbReference>
<keyword evidence="3" id="KW-0238">DNA-binding</keyword>
<protein>
    <submittedName>
        <fullName evidence="7">DEK_C domain-containing protein</fullName>
    </submittedName>
</protein>
<dbReference type="GO" id="GO:0006325">
    <property type="term" value="P:chromatin organization"/>
    <property type="evidence" value="ECO:0007669"/>
    <property type="project" value="UniProtKB-KW"/>
</dbReference>
<dbReference type="PANTHER" id="PTHR13468">
    <property type="entry name" value="DEK PROTEIN"/>
    <property type="match status" value="1"/>
</dbReference>
<evidence type="ECO:0000313" key="8">
    <source>
        <dbReference type="Proteomes" id="UP000075902"/>
    </source>
</evidence>
<evidence type="ECO:0000256" key="1">
    <source>
        <dbReference type="ARBA" id="ARBA00004123"/>
    </source>
</evidence>
<dbReference type="GO" id="GO:0042393">
    <property type="term" value="F:histone binding"/>
    <property type="evidence" value="ECO:0007669"/>
    <property type="project" value="TreeGrafter"/>
</dbReference>
<name>A0A182TNR4_9DIPT</name>
<dbReference type="VEuPathDB" id="VectorBase:AMEC005658"/>
<feature type="compositionally biased region" description="Acidic residues" evidence="5">
    <location>
        <begin position="48"/>
        <end position="74"/>
    </location>
</feature>
<reference evidence="7" key="2">
    <citation type="submission" date="2020-05" db="UniProtKB">
        <authorList>
            <consortium name="EnsemblMetazoa"/>
        </authorList>
    </citation>
    <scope>IDENTIFICATION</scope>
    <source>
        <strain evidence="7">CM1001059</strain>
    </source>
</reference>
<feature type="domain" description="DEK-C" evidence="6">
    <location>
        <begin position="93"/>
        <end position="149"/>
    </location>
</feature>
<dbReference type="GO" id="GO:0003677">
    <property type="term" value="F:DNA binding"/>
    <property type="evidence" value="ECO:0007669"/>
    <property type="project" value="UniProtKB-KW"/>
</dbReference>
<evidence type="ECO:0000256" key="4">
    <source>
        <dbReference type="ARBA" id="ARBA00023242"/>
    </source>
</evidence>
<dbReference type="InterPro" id="IPR014876">
    <property type="entry name" value="DEK_C"/>
</dbReference>
<accession>A0A182TNR4</accession>
<sequence>TSLARIASRKFVDVYFTISRIGRGQPKRAAAVSSAKKSRRGRGRSSSGEEDEEEDEEEEEDDEEPEMDDNESEDEKPLVKKAKQEKESDTAAPPSEDDIKEYLKEILEEANLEEITMKTVCKKVYAKYPEHDLSHKKDFIKATVKSVSVVRSRGKHSSINLLKLNHFPPCFCSLYRRKDFRRRTQFGDVRTHTHTHTHTSYVFSSLNGYHNEATPGDTMQIASSKRLGR</sequence>
<dbReference type="PROSITE" id="PS51998">
    <property type="entry name" value="DEK_C"/>
    <property type="match status" value="1"/>
</dbReference>
<dbReference type="STRING" id="34690.A0A182TNR4"/>
<keyword evidence="8" id="KW-1185">Reference proteome</keyword>
<evidence type="ECO:0000259" key="6">
    <source>
        <dbReference type="PROSITE" id="PS51998"/>
    </source>
</evidence>
<evidence type="ECO:0000256" key="2">
    <source>
        <dbReference type="ARBA" id="ARBA00022853"/>
    </source>
</evidence>
<feature type="region of interest" description="Disordered" evidence="5">
    <location>
        <begin position="23"/>
        <end position="99"/>
    </location>
</feature>
<evidence type="ECO:0000256" key="5">
    <source>
        <dbReference type="SAM" id="MobiDB-lite"/>
    </source>
</evidence>
<evidence type="ECO:0000313" key="7">
    <source>
        <dbReference type="EnsemblMetazoa" id="AMEC005658-PA"/>
    </source>
</evidence>
<feature type="compositionally biased region" description="Basic and acidic residues" evidence="5">
    <location>
        <begin position="75"/>
        <end position="89"/>
    </location>
</feature>
<keyword evidence="2" id="KW-0156">Chromatin regulator</keyword>
<dbReference type="PANTHER" id="PTHR13468:SF1">
    <property type="entry name" value="PROTEIN DEK"/>
    <property type="match status" value="1"/>
</dbReference>
<dbReference type="GO" id="GO:0005634">
    <property type="term" value="C:nucleus"/>
    <property type="evidence" value="ECO:0007669"/>
    <property type="project" value="UniProtKB-SubCell"/>
</dbReference>
<dbReference type="Gene3D" id="1.10.10.60">
    <property type="entry name" value="Homeodomain-like"/>
    <property type="match status" value="1"/>
</dbReference>
<dbReference type="GO" id="GO:2000779">
    <property type="term" value="P:regulation of double-strand break repair"/>
    <property type="evidence" value="ECO:0007669"/>
    <property type="project" value="TreeGrafter"/>
</dbReference>
<keyword evidence="4" id="KW-0539">Nucleus</keyword>
<dbReference type="EnsemblMetazoa" id="AMEC005658-RA">
    <property type="protein sequence ID" value="AMEC005658-PA"/>
    <property type="gene ID" value="AMEC005658"/>
</dbReference>
<dbReference type="Proteomes" id="UP000075902">
    <property type="component" value="Unassembled WGS sequence"/>
</dbReference>
<dbReference type="AlphaFoldDB" id="A0A182TNR4"/>
<dbReference type="Pfam" id="PF08766">
    <property type="entry name" value="DEK_C"/>
    <property type="match status" value="1"/>
</dbReference>
<dbReference type="InterPro" id="IPR044198">
    <property type="entry name" value="DEK"/>
</dbReference>
<evidence type="ECO:0000256" key="3">
    <source>
        <dbReference type="ARBA" id="ARBA00023125"/>
    </source>
</evidence>
<proteinExistence type="predicted"/>
<comment type="subcellular location">
    <subcellularLocation>
        <location evidence="1">Nucleus</location>
    </subcellularLocation>
</comment>
<reference evidence="8" key="1">
    <citation type="submission" date="2014-01" db="EMBL/GenBank/DDBJ databases">
        <title>The Genome Sequence of Anopheles melas CM1001059_A (V2).</title>
        <authorList>
            <consortium name="The Broad Institute Genomics Platform"/>
            <person name="Neafsey D.E."/>
            <person name="Besansky N."/>
            <person name="Howell P."/>
            <person name="Walton C."/>
            <person name="Young S.K."/>
            <person name="Zeng Q."/>
            <person name="Gargeya S."/>
            <person name="Fitzgerald M."/>
            <person name="Haas B."/>
            <person name="Abouelleil A."/>
            <person name="Allen A.W."/>
            <person name="Alvarado L."/>
            <person name="Arachchi H.M."/>
            <person name="Berlin A.M."/>
            <person name="Chapman S.B."/>
            <person name="Gainer-Dewar J."/>
            <person name="Goldberg J."/>
            <person name="Griggs A."/>
            <person name="Gujja S."/>
            <person name="Hansen M."/>
            <person name="Howarth C."/>
            <person name="Imamovic A."/>
            <person name="Ireland A."/>
            <person name="Larimer J."/>
            <person name="McCowan C."/>
            <person name="Murphy C."/>
            <person name="Pearson M."/>
            <person name="Poon T.W."/>
            <person name="Priest M."/>
            <person name="Roberts A."/>
            <person name="Saif S."/>
            <person name="Shea T."/>
            <person name="Sisk P."/>
            <person name="Sykes S."/>
            <person name="Wortman J."/>
            <person name="Nusbaum C."/>
            <person name="Birren B."/>
        </authorList>
    </citation>
    <scope>NUCLEOTIDE SEQUENCE [LARGE SCALE GENOMIC DNA]</scope>
    <source>
        <strain evidence="8">CM1001059</strain>
    </source>
</reference>
<organism evidence="7 8">
    <name type="scientific">Anopheles melas</name>
    <dbReference type="NCBI Taxonomy" id="34690"/>
    <lineage>
        <taxon>Eukaryota</taxon>
        <taxon>Metazoa</taxon>
        <taxon>Ecdysozoa</taxon>
        <taxon>Arthropoda</taxon>
        <taxon>Hexapoda</taxon>
        <taxon>Insecta</taxon>
        <taxon>Pterygota</taxon>
        <taxon>Neoptera</taxon>
        <taxon>Endopterygota</taxon>
        <taxon>Diptera</taxon>
        <taxon>Nematocera</taxon>
        <taxon>Culicoidea</taxon>
        <taxon>Culicidae</taxon>
        <taxon>Anophelinae</taxon>
        <taxon>Anopheles</taxon>
    </lineage>
</organism>